<accession>A0A9P0NGX0</accession>
<keyword evidence="2" id="KW-1133">Transmembrane helix</keyword>
<dbReference type="PROSITE" id="PS50835">
    <property type="entry name" value="IG_LIKE"/>
    <property type="match status" value="2"/>
</dbReference>
<dbReference type="InterPro" id="IPR037448">
    <property type="entry name" value="Zig-8"/>
</dbReference>
<evidence type="ECO:0000256" key="2">
    <source>
        <dbReference type="SAM" id="Phobius"/>
    </source>
</evidence>
<evidence type="ECO:0000259" key="3">
    <source>
        <dbReference type="PROSITE" id="PS50835"/>
    </source>
</evidence>
<dbReference type="InterPro" id="IPR003599">
    <property type="entry name" value="Ig_sub"/>
</dbReference>
<organism evidence="4 5">
    <name type="scientific">Chironomus riparius</name>
    <dbReference type="NCBI Taxonomy" id="315576"/>
    <lineage>
        <taxon>Eukaryota</taxon>
        <taxon>Metazoa</taxon>
        <taxon>Ecdysozoa</taxon>
        <taxon>Arthropoda</taxon>
        <taxon>Hexapoda</taxon>
        <taxon>Insecta</taxon>
        <taxon>Pterygota</taxon>
        <taxon>Neoptera</taxon>
        <taxon>Endopterygota</taxon>
        <taxon>Diptera</taxon>
        <taxon>Nematocera</taxon>
        <taxon>Chironomoidea</taxon>
        <taxon>Chironomidae</taxon>
        <taxon>Chironominae</taxon>
        <taxon>Chironomus</taxon>
    </lineage>
</organism>
<dbReference type="CDD" id="cd00099">
    <property type="entry name" value="IgV"/>
    <property type="match status" value="1"/>
</dbReference>
<feature type="domain" description="Ig-like" evidence="3">
    <location>
        <begin position="123"/>
        <end position="211"/>
    </location>
</feature>
<dbReference type="InterPro" id="IPR036179">
    <property type="entry name" value="Ig-like_dom_sf"/>
</dbReference>
<dbReference type="FunFam" id="2.60.40.10:FF:000129">
    <property type="entry name" value="CLUMA_CG018772, isoform A"/>
    <property type="match status" value="1"/>
</dbReference>
<dbReference type="GO" id="GO:0050808">
    <property type="term" value="P:synapse organization"/>
    <property type="evidence" value="ECO:0007669"/>
    <property type="project" value="TreeGrafter"/>
</dbReference>
<dbReference type="SMART" id="SM00406">
    <property type="entry name" value="IGv"/>
    <property type="match status" value="1"/>
</dbReference>
<dbReference type="GO" id="GO:0032589">
    <property type="term" value="C:neuron projection membrane"/>
    <property type="evidence" value="ECO:0007669"/>
    <property type="project" value="TreeGrafter"/>
</dbReference>
<dbReference type="AlphaFoldDB" id="A0A9P0NGX0"/>
<dbReference type="Proteomes" id="UP001153620">
    <property type="component" value="Chromosome 2"/>
</dbReference>
<dbReference type="InterPro" id="IPR003598">
    <property type="entry name" value="Ig_sub2"/>
</dbReference>
<dbReference type="Gene3D" id="2.60.40.10">
    <property type="entry name" value="Immunoglobulins"/>
    <property type="match status" value="2"/>
</dbReference>
<reference evidence="4" key="1">
    <citation type="submission" date="2022-01" db="EMBL/GenBank/DDBJ databases">
        <authorList>
            <person name="King R."/>
        </authorList>
    </citation>
    <scope>NUCLEOTIDE SEQUENCE</scope>
</reference>
<dbReference type="Pfam" id="PF07686">
    <property type="entry name" value="V-set"/>
    <property type="match status" value="1"/>
</dbReference>
<feature type="domain" description="Ig-like" evidence="3">
    <location>
        <begin position="214"/>
        <end position="318"/>
    </location>
</feature>
<dbReference type="SUPFAM" id="SSF48726">
    <property type="entry name" value="Immunoglobulin"/>
    <property type="match status" value="2"/>
</dbReference>
<dbReference type="SMART" id="SM00408">
    <property type="entry name" value="IGc2"/>
    <property type="match status" value="2"/>
</dbReference>
<evidence type="ECO:0000313" key="5">
    <source>
        <dbReference type="Proteomes" id="UP001153620"/>
    </source>
</evidence>
<reference evidence="4" key="2">
    <citation type="submission" date="2022-10" db="EMBL/GenBank/DDBJ databases">
        <authorList>
            <consortium name="ENA_rothamsted_submissions"/>
            <consortium name="culmorum"/>
            <person name="King R."/>
        </authorList>
    </citation>
    <scope>NUCLEOTIDE SEQUENCE</scope>
</reference>
<dbReference type="Pfam" id="PF13927">
    <property type="entry name" value="Ig_3"/>
    <property type="match status" value="1"/>
</dbReference>
<dbReference type="EMBL" id="OU895878">
    <property type="protein sequence ID" value="CAH1718693.1"/>
    <property type="molecule type" value="Genomic_DNA"/>
</dbReference>
<dbReference type="InterPro" id="IPR013106">
    <property type="entry name" value="Ig_V-set"/>
</dbReference>
<feature type="region of interest" description="Disordered" evidence="1">
    <location>
        <begin position="96"/>
        <end position="116"/>
    </location>
</feature>
<dbReference type="FunFam" id="2.60.40.10:FF:001320">
    <property type="entry name" value="Putative Defective proboscis extension response"/>
    <property type="match status" value="1"/>
</dbReference>
<dbReference type="InterPro" id="IPR013783">
    <property type="entry name" value="Ig-like_fold"/>
</dbReference>
<dbReference type="PANTHER" id="PTHR23279">
    <property type="entry name" value="DEFECTIVE PROBOSCIS EXTENSION RESPONSE DPR -RELATED"/>
    <property type="match status" value="1"/>
</dbReference>
<evidence type="ECO:0000256" key="1">
    <source>
        <dbReference type="SAM" id="MobiDB-lite"/>
    </source>
</evidence>
<dbReference type="CDD" id="cd00096">
    <property type="entry name" value="Ig"/>
    <property type="match status" value="1"/>
</dbReference>
<keyword evidence="5" id="KW-1185">Reference proteome</keyword>
<dbReference type="InterPro" id="IPR007110">
    <property type="entry name" value="Ig-like_dom"/>
</dbReference>
<feature type="transmembrane region" description="Helical" evidence="2">
    <location>
        <begin position="12"/>
        <end position="36"/>
    </location>
</feature>
<protein>
    <recommendedName>
        <fullName evidence="3">Ig-like domain-containing protein</fullName>
    </recommendedName>
</protein>
<proteinExistence type="predicted"/>
<sequence>MIIKGSESNSHYLLIKCLLVIMLIEYSNGGSGFLIIPKRVEQNQTRIFDRDKLTSTSSSGNFSVPNSISDSSKNLNSLKNVKHTISGSSLSDGIKSNNLTSNNNNNNNSTSQNQSINDTSIETSFSTSNFTNITAQVGSIVELPCTVHNPGDGTTISWIRRKDYHLLTVGLTTYSSDERFSALHLEDSEDWPLKIKYVQLRDAGLYECVVTKHPSISIFIQLNVVEARAEISGPSEKYLKPGSVLRLTCRVVENIENPLYIFWYHNNRMINYDSHRGVNVSTESDNRYSELQISQTTTSHSGNYSCVTNNAVSSSTLVHIFNGENPAELLRDYGIAISPSTTLLSLLLTIVTYQIFCLCSL</sequence>
<evidence type="ECO:0000313" key="4">
    <source>
        <dbReference type="EMBL" id="CAH1718693.1"/>
    </source>
</evidence>
<dbReference type="SMART" id="SM00409">
    <property type="entry name" value="IG"/>
    <property type="match status" value="2"/>
</dbReference>
<dbReference type="PANTHER" id="PTHR23279:SF37">
    <property type="entry name" value="DEFECTIVE PROBOSCIS EXTENSION RESPONSE 13, ISOFORM B"/>
    <property type="match status" value="1"/>
</dbReference>
<gene>
    <name evidence="4" type="ORF">CHIRRI_LOCUS6060</name>
</gene>
<name>A0A9P0NGX0_9DIPT</name>
<keyword evidence="2" id="KW-0472">Membrane</keyword>
<keyword evidence="2" id="KW-0812">Transmembrane</keyword>
<dbReference type="OrthoDB" id="8904098at2759"/>